<dbReference type="PATRIC" id="fig|754476.3.peg.1609"/>
<dbReference type="PANTHER" id="PTHR43080">
    <property type="entry name" value="CBS DOMAIN-CONTAINING PROTEIN CBSX3, MITOCHONDRIAL"/>
    <property type="match status" value="1"/>
</dbReference>
<dbReference type="CDD" id="cd04622">
    <property type="entry name" value="CBS_pair_HRP1_like"/>
    <property type="match status" value="1"/>
</dbReference>
<reference evidence="4 5" key="2">
    <citation type="journal article" date="2013" name="Int. J. Syst. Evol. Microbiol.">
        <title>Methylophaga nitratireducenticrescens sp. nov. and Methylophaga frappieri sp. nov., isolated from the biofilm of the methanol-fed denitrification system treating the seawater at the Montreal Biodome.</title>
        <authorList>
            <person name="Villeneuve C."/>
            <person name="Martineau C."/>
            <person name="Mauffrey F."/>
            <person name="Villemur R."/>
        </authorList>
    </citation>
    <scope>NUCLEOTIDE SEQUENCE [LARGE SCALE GENOMIC DNA]</scope>
    <source>
        <strain evidence="4 5">JAM1</strain>
    </source>
</reference>
<gene>
    <name evidence="4" type="ordered locus">Q7A_1628</name>
</gene>
<evidence type="ECO:0000313" key="4">
    <source>
        <dbReference type="EMBL" id="AFI84452.1"/>
    </source>
</evidence>
<dbReference type="Pfam" id="PF00571">
    <property type="entry name" value="CBS"/>
    <property type="match status" value="2"/>
</dbReference>
<evidence type="ECO:0000256" key="2">
    <source>
        <dbReference type="PROSITE-ProRule" id="PRU00703"/>
    </source>
</evidence>
<evidence type="ECO:0000259" key="3">
    <source>
        <dbReference type="PROSITE" id="PS51371"/>
    </source>
</evidence>
<dbReference type="Proteomes" id="UP000009144">
    <property type="component" value="Chromosome"/>
</dbReference>
<dbReference type="InterPro" id="IPR051257">
    <property type="entry name" value="Diverse_CBS-Domain"/>
</dbReference>
<dbReference type="STRING" id="754476.Q7A_1628"/>
<accession>I1XJ83</accession>
<evidence type="ECO:0000256" key="1">
    <source>
        <dbReference type="ARBA" id="ARBA00023122"/>
    </source>
</evidence>
<proteinExistence type="predicted"/>
<dbReference type="eggNOG" id="COG0517">
    <property type="taxonomic scope" value="Bacteria"/>
</dbReference>
<dbReference type="InterPro" id="IPR000644">
    <property type="entry name" value="CBS_dom"/>
</dbReference>
<dbReference type="Gene3D" id="3.10.580.10">
    <property type="entry name" value="CBS-domain"/>
    <property type="match status" value="1"/>
</dbReference>
<sequence>MMNVKEIMNTEVKAISPSTLVREAAQIMRDQDIGFLLIADENTLVGTITDRDIVTRGVSQVNDLSEISVDEVMTVKVLACHEENTIEEVATLMNEEQVQRMPVFNDENNLVGVVSIGDMAQHLNSVQVGQALKGIKEGVHTTH</sequence>
<organism evidence="4 5">
    <name type="scientific">Methylophaga nitratireducenticrescens</name>
    <dbReference type="NCBI Taxonomy" id="754476"/>
    <lineage>
        <taxon>Bacteria</taxon>
        <taxon>Pseudomonadati</taxon>
        <taxon>Pseudomonadota</taxon>
        <taxon>Gammaproteobacteria</taxon>
        <taxon>Thiotrichales</taxon>
        <taxon>Piscirickettsiaceae</taxon>
        <taxon>Methylophaga</taxon>
    </lineage>
</organism>
<dbReference type="EMBL" id="CP003390">
    <property type="protein sequence ID" value="AFI84452.1"/>
    <property type="molecule type" value="Genomic_DNA"/>
</dbReference>
<dbReference type="AlphaFoldDB" id="I1XJ83"/>
<dbReference type="PROSITE" id="PS51371">
    <property type="entry name" value="CBS"/>
    <property type="match status" value="2"/>
</dbReference>
<protein>
    <submittedName>
        <fullName evidence="4">CBS domain protein</fullName>
    </submittedName>
</protein>
<keyword evidence="5" id="KW-1185">Reference proteome</keyword>
<dbReference type="SUPFAM" id="SSF54631">
    <property type="entry name" value="CBS-domain pair"/>
    <property type="match status" value="1"/>
</dbReference>
<name>I1XJ83_METNJ</name>
<keyword evidence="1 2" id="KW-0129">CBS domain</keyword>
<dbReference type="InterPro" id="IPR046342">
    <property type="entry name" value="CBS_dom_sf"/>
</dbReference>
<dbReference type="KEGG" id="mej:Q7A_1628"/>
<dbReference type="SMART" id="SM00116">
    <property type="entry name" value="CBS"/>
    <property type="match status" value="2"/>
</dbReference>
<feature type="domain" description="CBS" evidence="3">
    <location>
        <begin position="8"/>
        <end position="64"/>
    </location>
</feature>
<feature type="domain" description="CBS" evidence="3">
    <location>
        <begin position="73"/>
        <end position="132"/>
    </location>
</feature>
<evidence type="ECO:0000313" key="5">
    <source>
        <dbReference type="Proteomes" id="UP000009144"/>
    </source>
</evidence>
<reference evidence="4 5" key="1">
    <citation type="journal article" date="2012" name="J. Bacteriol.">
        <title>Complete genome sequences of Methylophaga sp. strain JAM1 and Methylophaga sp. strain JAM7.</title>
        <authorList>
            <person name="Villeneuve C."/>
            <person name="Martineau C."/>
            <person name="Mauffrey F."/>
            <person name="Villemur R."/>
        </authorList>
    </citation>
    <scope>NUCLEOTIDE SEQUENCE [LARGE SCALE GENOMIC DNA]</scope>
    <source>
        <strain evidence="4 5">JAM1</strain>
    </source>
</reference>
<dbReference type="PANTHER" id="PTHR43080:SF2">
    <property type="entry name" value="CBS DOMAIN-CONTAINING PROTEIN"/>
    <property type="match status" value="1"/>
</dbReference>
<dbReference type="HOGENOM" id="CLU_040681_12_0_6"/>